<evidence type="ECO:0000313" key="2">
    <source>
        <dbReference type="Proteomes" id="UP000059680"/>
    </source>
</evidence>
<reference evidence="2" key="1">
    <citation type="journal article" date="2005" name="Nature">
        <title>The map-based sequence of the rice genome.</title>
        <authorList>
            <consortium name="International rice genome sequencing project (IRGSP)"/>
            <person name="Matsumoto T."/>
            <person name="Wu J."/>
            <person name="Kanamori H."/>
            <person name="Katayose Y."/>
            <person name="Fujisawa M."/>
            <person name="Namiki N."/>
            <person name="Mizuno H."/>
            <person name="Yamamoto K."/>
            <person name="Antonio B.A."/>
            <person name="Baba T."/>
            <person name="Sakata K."/>
            <person name="Nagamura Y."/>
            <person name="Aoki H."/>
            <person name="Arikawa K."/>
            <person name="Arita K."/>
            <person name="Bito T."/>
            <person name="Chiden Y."/>
            <person name="Fujitsuka N."/>
            <person name="Fukunaka R."/>
            <person name="Hamada M."/>
            <person name="Harada C."/>
            <person name="Hayashi A."/>
            <person name="Hijishita S."/>
            <person name="Honda M."/>
            <person name="Hosokawa S."/>
            <person name="Ichikawa Y."/>
            <person name="Idonuma A."/>
            <person name="Iijima M."/>
            <person name="Ikeda M."/>
            <person name="Ikeno M."/>
            <person name="Ito K."/>
            <person name="Ito S."/>
            <person name="Ito T."/>
            <person name="Ito Y."/>
            <person name="Ito Y."/>
            <person name="Iwabuchi A."/>
            <person name="Kamiya K."/>
            <person name="Karasawa W."/>
            <person name="Kurita K."/>
            <person name="Katagiri S."/>
            <person name="Kikuta A."/>
            <person name="Kobayashi H."/>
            <person name="Kobayashi N."/>
            <person name="Machita K."/>
            <person name="Maehara T."/>
            <person name="Masukawa M."/>
            <person name="Mizubayashi T."/>
            <person name="Mukai Y."/>
            <person name="Nagasaki H."/>
            <person name="Nagata Y."/>
            <person name="Naito S."/>
            <person name="Nakashima M."/>
            <person name="Nakama Y."/>
            <person name="Nakamichi Y."/>
            <person name="Nakamura M."/>
            <person name="Meguro A."/>
            <person name="Negishi M."/>
            <person name="Ohta I."/>
            <person name="Ohta T."/>
            <person name="Okamoto M."/>
            <person name="Ono N."/>
            <person name="Saji S."/>
            <person name="Sakaguchi M."/>
            <person name="Sakai K."/>
            <person name="Shibata M."/>
            <person name="Shimokawa T."/>
            <person name="Song J."/>
            <person name="Takazaki Y."/>
            <person name="Terasawa K."/>
            <person name="Tsugane M."/>
            <person name="Tsuji K."/>
            <person name="Ueda S."/>
            <person name="Waki K."/>
            <person name="Yamagata H."/>
            <person name="Yamamoto M."/>
            <person name="Yamamoto S."/>
            <person name="Yamane H."/>
            <person name="Yoshiki S."/>
            <person name="Yoshihara R."/>
            <person name="Yukawa K."/>
            <person name="Zhong H."/>
            <person name="Yano M."/>
            <person name="Yuan Q."/>
            <person name="Ouyang S."/>
            <person name="Liu J."/>
            <person name="Jones K.M."/>
            <person name="Gansberger K."/>
            <person name="Moffat K."/>
            <person name="Hill J."/>
            <person name="Bera J."/>
            <person name="Fadrosh D."/>
            <person name="Jin S."/>
            <person name="Johri S."/>
            <person name="Kim M."/>
            <person name="Overton L."/>
            <person name="Reardon M."/>
            <person name="Tsitrin T."/>
            <person name="Vuong H."/>
            <person name="Weaver B."/>
            <person name="Ciecko A."/>
            <person name="Tallon L."/>
            <person name="Jackson J."/>
            <person name="Pai G."/>
            <person name="Aken S.V."/>
            <person name="Utterback T."/>
            <person name="Reidmuller S."/>
            <person name="Feldblyum T."/>
            <person name="Hsiao J."/>
            <person name="Zismann V."/>
            <person name="Iobst S."/>
            <person name="de Vazeille A.R."/>
            <person name="Buell C.R."/>
            <person name="Ying K."/>
            <person name="Li Y."/>
            <person name="Lu T."/>
            <person name="Huang Y."/>
            <person name="Zhao Q."/>
            <person name="Feng Q."/>
            <person name="Zhang L."/>
            <person name="Zhu J."/>
            <person name="Weng Q."/>
            <person name="Mu J."/>
            <person name="Lu Y."/>
            <person name="Fan D."/>
            <person name="Liu Y."/>
            <person name="Guan J."/>
            <person name="Zhang Y."/>
            <person name="Yu S."/>
            <person name="Liu X."/>
            <person name="Zhang Y."/>
            <person name="Hong G."/>
            <person name="Han B."/>
            <person name="Choisne N."/>
            <person name="Demange N."/>
            <person name="Orjeda G."/>
            <person name="Samain S."/>
            <person name="Cattolico L."/>
            <person name="Pelletier E."/>
            <person name="Couloux A."/>
            <person name="Segurens B."/>
            <person name="Wincker P."/>
            <person name="D'Hont A."/>
            <person name="Scarpelli C."/>
            <person name="Weissenbach J."/>
            <person name="Salanoubat M."/>
            <person name="Quetier F."/>
            <person name="Yu Y."/>
            <person name="Kim H.R."/>
            <person name="Rambo T."/>
            <person name="Currie J."/>
            <person name="Collura K."/>
            <person name="Luo M."/>
            <person name="Yang T."/>
            <person name="Ammiraju J.S.S."/>
            <person name="Engler F."/>
            <person name="Soderlund C."/>
            <person name="Wing R.A."/>
            <person name="Palmer L.E."/>
            <person name="de la Bastide M."/>
            <person name="Spiegel L."/>
            <person name="Nascimento L."/>
            <person name="Zutavern T."/>
            <person name="O'Shaughnessy A."/>
            <person name="Dike S."/>
            <person name="Dedhia N."/>
            <person name="Preston R."/>
            <person name="Balija V."/>
            <person name="McCombie W.R."/>
            <person name="Chow T."/>
            <person name="Chen H."/>
            <person name="Chung M."/>
            <person name="Chen C."/>
            <person name="Shaw J."/>
            <person name="Wu H."/>
            <person name="Hsiao K."/>
            <person name="Chao Y."/>
            <person name="Chu M."/>
            <person name="Cheng C."/>
            <person name="Hour A."/>
            <person name="Lee P."/>
            <person name="Lin S."/>
            <person name="Lin Y."/>
            <person name="Liou J."/>
            <person name="Liu S."/>
            <person name="Hsing Y."/>
            <person name="Raghuvanshi S."/>
            <person name="Mohanty A."/>
            <person name="Bharti A.K."/>
            <person name="Gaur A."/>
            <person name="Gupta V."/>
            <person name="Kumar D."/>
            <person name="Ravi V."/>
            <person name="Vij S."/>
            <person name="Kapur A."/>
            <person name="Khurana P."/>
            <person name="Khurana P."/>
            <person name="Khurana J.P."/>
            <person name="Tyagi A.K."/>
            <person name="Gaikwad K."/>
            <person name="Singh A."/>
            <person name="Dalal V."/>
            <person name="Srivastava S."/>
            <person name="Dixit A."/>
            <person name="Pal A.K."/>
            <person name="Ghazi I.A."/>
            <person name="Yadav M."/>
            <person name="Pandit A."/>
            <person name="Bhargava A."/>
            <person name="Sureshbabu K."/>
            <person name="Batra K."/>
            <person name="Sharma T.R."/>
            <person name="Mohapatra T."/>
            <person name="Singh N.K."/>
            <person name="Messing J."/>
            <person name="Nelson A.B."/>
            <person name="Fuks G."/>
            <person name="Kavchok S."/>
            <person name="Keizer G."/>
            <person name="Linton E."/>
            <person name="Llaca V."/>
            <person name="Song R."/>
            <person name="Tanyolac B."/>
            <person name="Young S."/>
            <person name="Ho-Il K."/>
            <person name="Hahn J.H."/>
            <person name="Sangsakoo G."/>
            <person name="Vanavichit A."/>
            <person name="de Mattos Luiz.A.T."/>
            <person name="Zimmer P.D."/>
            <person name="Malone G."/>
            <person name="Dellagostin O."/>
            <person name="de Oliveira A.C."/>
            <person name="Bevan M."/>
            <person name="Bancroft I."/>
            <person name="Minx P."/>
            <person name="Cordum H."/>
            <person name="Wilson R."/>
            <person name="Cheng Z."/>
            <person name="Jin W."/>
            <person name="Jiang J."/>
            <person name="Leong S.A."/>
            <person name="Iwama H."/>
            <person name="Gojobori T."/>
            <person name="Itoh T."/>
            <person name="Niimura Y."/>
            <person name="Fujii Y."/>
            <person name="Habara T."/>
            <person name="Sakai H."/>
            <person name="Sato Y."/>
            <person name="Wilson G."/>
            <person name="Kumar K."/>
            <person name="McCouch S."/>
            <person name="Juretic N."/>
            <person name="Hoen D."/>
            <person name="Wright S."/>
            <person name="Bruskiewich R."/>
            <person name="Bureau T."/>
            <person name="Miyao A."/>
            <person name="Hirochika H."/>
            <person name="Nishikawa T."/>
            <person name="Kadowaki K."/>
            <person name="Sugiura M."/>
            <person name="Burr B."/>
            <person name="Sasaki T."/>
        </authorList>
    </citation>
    <scope>NUCLEOTIDE SEQUENCE [LARGE SCALE GENOMIC DNA]</scope>
    <source>
        <strain evidence="2">cv. Nipponbare</strain>
    </source>
</reference>
<evidence type="ECO:0000313" key="1">
    <source>
        <dbReference type="EMBL" id="BAS90777.1"/>
    </source>
</evidence>
<dbReference type="FunCoup" id="A0A0N7KJL8">
    <property type="interactions" value="28"/>
</dbReference>
<gene>
    <name evidence="1" type="ordered locus">Os04g0594050</name>
    <name evidence="1" type="ORF">OSNPB_040594050</name>
</gene>
<reference evidence="1 2" key="2">
    <citation type="journal article" date="2013" name="Plant Cell Physiol.">
        <title>Rice Annotation Project Database (RAP-DB): an integrative and interactive database for rice genomics.</title>
        <authorList>
            <person name="Sakai H."/>
            <person name="Lee S.S."/>
            <person name="Tanaka T."/>
            <person name="Numa H."/>
            <person name="Kim J."/>
            <person name="Kawahara Y."/>
            <person name="Wakimoto H."/>
            <person name="Yang C.C."/>
            <person name="Iwamoto M."/>
            <person name="Abe T."/>
            <person name="Yamada Y."/>
            <person name="Muto A."/>
            <person name="Inokuchi H."/>
            <person name="Ikemura T."/>
            <person name="Matsumoto T."/>
            <person name="Sasaki T."/>
            <person name="Itoh T."/>
        </authorList>
    </citation>
    <scope>NUCLEOTIDE SEQUENCE [LARGE SCALE GENOMIC DNA]</scope>
    <source>
        <strain evidence="2">cv. Nipponbare</strain>
    </source>
</reference>
<name>A0A0N7KJL8_ORYSJ</name>
<dbReference type="EMBL" id="AP014960">
    <property type="protein sequence ID" value="BAS90777.1"/>
    <property type="molecule type" value="Genomic_DNA"/>
</dbReference>
<proteinExistence type="predicted"/>
<keyword evidence="2" id="KW-1185">Reference proteome</keyword>
<organism evidence="1 2">
    <name type="scientific">Oryza sativa subsp. japonica</name>
    <name type="common">Rice</name>
    <dbReference type="NCBI Taxonomy" id="39947"/>
    <lineage>
        <taxon>Eukaryota</taxon>
        <taxon>Viridiplantae</taxon>
        <taxon>Streptophyta</taxon>
        <taxon>Embryophyta</taxon>
        <taxon>Tracheophyta</taxon>
        <taxon>Spermatophyta</taxon>
        <taxon>Magnoliopsida</taxon>
        <taxon>Liliopsida</taxon>
        <taxon>Poales</taxon>
        <taxon>Poaceae</taxon>
        <taxon>BOP clade</taxon>
        <taxon>Oryzoideae</taxon>
        <taxon>Oryzeae</taxon>
        <taxon>Oryzinae</taxon>
        <taxon>Oryza</taxon>
        <taxon>Oryza sativa</taxon>
    </lineage>
</organism>
<dbReference type="InParanoid" id="A0A0N7KJL8"/>
<accession>A0A0N7KJL8</accession>
<sequence>MGSMGDQESSWPRLVISIAQRRGASLPSPQVGEWTS</sequence>
<dbReference type="PaxDb" id="39947-A0A0N7KJL8"/>
<dbReference type="Gramene" id="Os04t0594050-00">
    <property type="protein sequence ID" value="Os04t0594050-00"/>
    <property type="gene ID" value="Os04g0594050"/>
</dbReference>
<dbReference type="SMR" id="A0A0N7KJL8"/>
<reference evidence="1 2" key="3">
    <citation type="journal article" date="2013" name="Rice">
        <title>Improvement of the Oryza sativa Nipponbare reference genome using next generation sequence and optical map data.</title>
        <authorList>
            <person name="Kawahara Y."/>
            <person name="de la Bastide M."/>
            <person name="Hamilton J.P."/>
            <person name="Kanamori H."/>
            <person name="McCombie W.R."/>
            <person name="Ouyang S."/>
            <person name="Schwartz D.C."/>
            <person name="Tanaka T."/>
            <person name="Wu J."/>
            <person name="Zhou S."/>
            <person name="Childs K.L."/>
            <person name="Davidson R.M."/>
            <person name="Lin H."/>
            <person name="Quesada-Ocampo L."/>
            <person name="Vaillancourt B."/>
            <person name="Sakai H."/>
            <person name="Lee S.S."/>
            <person name="Kim J."/>
            <person name="Numa H."/>
            <person name="Itoh T."/>
            <person name="Buell C.R."/>
            <person name="Matsumoto T."/>
        </authorList>
    </citation>
    <scope>NUCLEOTIDE SEQUENCE [LARGE SCALE GENOMIC DNA]</scope>
    <source>
        <strain evidence="2">cv. Nipponbare</strain>
    </source>
</reference>
<dbReference type="Proteomes" id="UP000059680">
    <property type="component" value="Chromosome 4"/>
</dbReference>
<protein>
    <submittedName>
        <fullName evidence="1">Os04g0594050 protein</fullName>
    </submittedName>
</protein>
<dbReference type="AlphaFoldDB" id="A0A0N7KJL8"/>